<evidence type="ECO:0000259" key="7">
    <source>
        <dbReference type="PROSITE" id="PS50893"/>
    </source>
</evidence>
<name>A0A0A3IT96_9BACL</name>
<gene>
    <name evidence="8" type="ORF">CD29_12905</name>
</gene>
<protein>
    <submittedName>
        <fullName evidence="8">Arginine ABC transporter ATP-binding protein</fullName>
    </submittedName>
</protein>
<dbReference type="GO" id="GO:0005524">
    <property type="term" value="F:ATP binding"/>
    <property type="evidence" value="ECO:0007669"/>
    <property type="project" value="UniProtKB-KW"/>
</dbReference>
<dbReference type="PANTHER" id="PTHR43166:SF35">
    <property type="entry name" value="L-CYSTINE IMPORT ATP-BINDING PROTEIN TCYN"/>
    <property type="match status" value="1"/>
</dbReference>
<dbReference type="PIRSF" id="PIRSF039085">
    <property type="entry name" value="ABC_ATPase_HisP"/>
    <property type="match status" value="1"/>
</dbReference>
<keyword evidence="3" id="KW-1003">Cell membrane</keyword>
<dbReference type="AlphaFoldDB" id="A0A0A3IT96"/>
<keyword evidence="6" id="KW-0472">Membrane</keyword>
<dbReference type="SMART" id="SM00382">
    <property type="entry name" value="AAA"/>
    <property type="match status" value="1"/>
</dbReference>
<keyword evidence="5 8" id="KW-0067">ATP-binding</keyword>
<organism evidence="8 9">
    <name type="scientific">Ureibacillus manganicus DSM 26584</name>
    <dbReference type="NCBI Taxonomy" id="1384049"/>
    <lineage>
        <taxon>Bacteria</taxon>
        <taxon>Bacillati</taxon>
        <taxon>Bacillota</taxon>
        <taxon>Bacilli</taxon>
        <taxon>Bacillales</taxon>
        <taxon>Caryophanaceae</taxon>
        <taxon>Ureibacillus</taxon>
    </lineage>
</organism>
<evidence type="ECO:0000256" key="5">
    <source>
        <dbReference type="ARBA" id="ARBA00022840"/>
    </source>
</evidence>
<dbReference type="CDD" id="cd03262">
    <property type="entry name" value="ABC_HisP_GlnQ"/>
    <property type="match status" value="1"/>
</dbReference>
<dbReference type="InterPro" id="IPR050086">
    <property type="entry name" value="MetN_ABC_transporter-like"/>
</dbReference>
<dbReference type="STRING" id="1384049.CD29_12905"/>
<evidence type="ECO:0000256" key="4">
    <source>
        <dbReference type="ARBA" id="ARBA00022741"/>
    </source>
</evidence>
<keyword evidence="9" id="KW-1185">Reference proteome</keyword>
<feature type="domain" description="ABC transporter" evidence="7">
    <location>
        <begin position="1"/>
        <end position="234"/>
    </location>
</feature>
<dbReference type="SUPFAM" id="SSF52540">
    <property type="entry name" value="P-loop containing nucleoside triphosphate hydrolases"/>
    <property type="match status" value="1"/>
</dbReference>
<accession>A0A0A3IT96</accession>
<dbReference type="Gene3D" id="3.40.50.300">
    <property type="entry name" value="P-loop containing nucleotide triphosphate hydrolases"/>
    <property type="match status" value="1"/>
</dbReference>
<proteinExistence type="predicted"/>
<dbReference type="GO" id="GO:0005886">
    <property type="term" value="C:plasma membrane"/>
    <property type="evidence" value="ECO:0007669"/>
    <property type="project" value="UniProtKB-SubCell"/>
</dbReference>
<dbReference type="InterPro" id="IPR003439">
    <property type="entry name" value="ABC_transporter-like_ATP-bd"/>
</dbReference>
<dbReference type="InterPro" id="IPR003593">
    <property type="entry name" value="AAA+_ATPase"/>
</dbReference>
<dbReference type="EMBL" id="JPVN01000014">
    <property type="protein sequence ID" value="KGR78047.1"/>
    <property type="molecule type" value="Genomic_DNA"/>
</dbReference>
<evidence type="ECO:0000256" key="1">
    <source>
        <dbReference type="ARBA" id="ARBA00004202"/>
    </source>
</evidence>
<comment type="subcellular location">
    <subcellularLocation>
        <location evidence="1">Cell membrane</location>
        <topology evidence="1">Peripheral membrane protein</topology>
    </subcellularLocation>
</comment>
<dbReference type="PANTHER" id="PTHR43166">
    <property type="entry name" value="AMINO ACID IMPORT ATP-BINDING PROTEIN"/>
    <property type="match status" value="1"/>
</dbReference>
<sequence>MNKSFSNHHALKDINIQFNKGETTVILGPSGSGKSTLLRCINLLEIPQTGTLEIDSFKIDFTQKLSQKDKLLIRQNTAMVFQSFNLFPHMTVLENVIEGPITVLKKDKSSMIHIGEQLLEKVGLLHKKDSYPSQLSGGQQQRVAIARALAMEPKFLLFDEPTSALDPELEGEVLKVLKALAEEQKSMIIVTHNLNFARVAADRILFLENGEILFDGRTDEFFNNTENERIISFIQSMQFI</sequence>
<keyword evidence="2" id="KW-0813">Transport</keyword>
<evidence type="ECO:0000256" key="3">
    <source>
        <dbReference type="ARBA" id="ARBA00022475"/>
    </source>
</evidence>
<dbReference type="InterPro" id="IPR027417">
    <property type="entry name" value="P-loop_NTPase"/>
</dbReference>
<evidence type="ECO:0000313" key="9">
    <source>
        <dbReference type="Proteomes" id="UP000030416"/>
    </source>
</evidence>
<evidence type="ECO:0000256" key="2">
    <source>
        <dbReference type="ARBA" id="ARBA00022448"/>
    </source>
</evidence>
<dbReference type="PROSITE" id="PS50893">
    <property type="entry name" value="ABC_TRANSPORTER_2"/>
    <property type="match status" value="1"/>
</dbReference>
<reference evidence="8 9" key="1">
    <citation type="submission" date="2014-02" db="EMBL/GenBank/DDBJ databases">
        <title>Draft genome sequence of Lysinibacillus manganicus DSM 26584T.</title>
        <authorList>
            <person name="Zhang F."/>
            <person name="Wang G."/>
            <person name="Zhang L."/>
        </authorList>
    </citation>
    <scope>NUCLEOTIDE SEQUENCE [LARGE SCALE GENOMIC DNA]</scope>
    <source>
        <strain evidence="8 9">DSM 26584</strain>
    </source>
</reference>
<dbReference type="InterPro" id="IPR017871">
    <property type="entry name" value="ABC_transporter-like_CS"/>
</dbReference>
<dbReference type="Proteomes" id="UP000030416">
    <property type="component" value="Unassembled WGS sequence"/>
</dbReference>
<evidence type="ECO:0000313" key="8">
    <source>
        <dbReference type="EMBL" id="KGR78047.1"/>
    </source>
</evidence>
<dbReference type="GO" id="GO:0016887">
    <property type="term" value="F:ATP hydrolysis activity"/>
    <property type="evidence" value="ECO:0007669"/>
    <property type="project" value="InterPro"/>
</dbReference>
<keyword evidence="4" id="KW-0547">Nucleotide-binding</keyword>
<evidence type="ECO:0000256" key="6">
    <source>
        <dbReference type="ARBA" id="ARBA00023136"/>
    </source>
</evidence>
<dbReference type="Pfam" id="PF00005">
    <property type="entry name" value="ABC_tran"/>
    <property type="match status" value="1"/>
</dbReference>
<dbReference type="InterPro" id="IPR030679">
    <property type="entry name" value="ABC_ATPase_HisP-typ"/>
</dbReference>
<dbReference type="GO" id="GO:0015424">
    <property type="term" value="F:ABC-type amino acid transporter activity"/>
    <property type="evidence" value="ECO:0007669"/>
    <property type="project" value="InterPro"/>
</dbReference>
<dbReference type="eggNOG" id="COG1126">
    <property type="taxonomic scope" value="Bacteria"/>
</dbReference>
<dbReference type="PROSITE" id="PS00211">
    <property type="entry name" value="ABC_TRANSPORTER_1"/>
    <property type="match status" value="1"/>
</dbReference>
<comment type="caution">
    <text evidence="8">The sequence shown here is derived from an EMBL/GenBank/DDBJ whole genome shotgun (WGS) entry which is preliminary data.</text>
</comment>